<dbReference type="OrthoDB" id="7431968at2"/>
<name>A0A211ZV18_9PROT</name>
<dbReference type="PANTHER" id="PTHR30024:SF48">
    <property type="entry name" value="ABC TRANSPORTER SUBSTRATE-BINDING PROTEIN"/>
    <property type="match status" value="1"/>
</dbReference>
<evidence type="ECO:0000313" key="4">
    <source>
        <dbReference type="Proteomes" id="UP000196655"/>
    </source>
</evidence>
<dbReference type="Proteomes" id="UP000196655">
    <property type="component" value="Unassembled WGS sequence"/>
</dbReference>
<dbReference type="Pfam" id="PF09084">
    <property type="entry name" value="NMT1"/>
    <property type="match status" value="1"/>
</dbReference>
<gene>
    <name evidence="3" type="ORF">BWR60_00975</name>
</gene>
<accession>A0A211ZV18</accession>
<sequence>MRRTKVASALLGVVLLAGGLQGQARAGGSLPTEVPAGTALVVADQNEALQTLMIASGEQQKLAAAVTYANFLGGPAILEAFRARALDLATVGNTPPIQAQAAGETIPIVAALATSEPDYQFAVRPGLTVSRLEELRGKRIAYAEGTGRQPFVLNALKAAGLAKADVTLVPLRAADFPDAIRSGQVDVAALNEPHFSRYLADFADQQASALPRSEHDRLPRSLTYLYASGEALADPAKAAAIRDFVRHWIAAKRWSKANPDAWVKAYYVDRQNLKETDGKAIVQSEGQISFPLLRDLVSRQQGLIDLIFEAGDIPERLDAAREFDLRFDEVIETAAK</sequence>
<evidence type="ECO:0000313" key="3">
    <source>
        <dbReference type="EMBL" id="OWJ69138.1"/>
    </source>
</evidence>
<dbReference type="RefSeq" id="WP_088149128.1">
    <property type="nucleotide sequence ID" value="NZ_NHON01000001.1"/>
</dbReference>
<dbReference type="AlphaFoldDB" id="A0A211ZV18"/>
<organism evidence="3 4">
    <name type="scientific">Inquilinus limosus</name>
    <dbReference type="NCBI Taxonomy" id="171674"/>
    <lineage>
        <taxon>Bacteria</taxon>
        <taxon>Pseudomonadati</taxon>
        <taxon>Pseudomonadota</taxon>
        <taxon>Alphaproteobacteria</taxon>
        <taxon>Rhodospirillales</taxon>
        <taxon>Rhodospirillaceae</taxon>
        <taxon>Inquilinus</taxon>
    </lineage>
</organism>
<dbReference type="Gene3D" id="3.40.190.10">
    <property type="entry name" value="Periplasmic binding protein-like II"/>
    <property type="match status" value="2"/>
</dbReference>
<dbReference type="EMBL" id="NHON01000001">
    <property type="protein sequence ID" value="OWJ69138.1"/>
    <property type="molecule type" value="Genomic_DNA"/>
</dbReference>
<dbReference type="InterPro" id="IPR015168">
    <property type="entry name" value="SsuA/THI5"/>
</dbReference>
<feature type="chain" id="PRO_5013075224" evidence="1">
    <location>
        <begin position="27"/>
        <end position="336"/>
    </location>
</feature>
<protein>
    <submittedName>
        <fullName evidence="3">Nitrate ABC transporter substrate-binding protein</fullName>
    </submittedName>
</protein>
<comment type="caution">
    <text evidence="3">The sequence shown here is derived from an EMBL/GenBank/DDBJ whole genome shotgun (WGS) entry which is preliminary data.</text>
</comment>
<keyword evidence="4" id="KW-1185">Reference proteome</keyword>
<proteinExistence type="predicted"/>
<keyword evidence="1" id="KW-0732">Signal</keyword>
<evidence type="ECO:0000259" key="2">
    <source>
        <dbReference type="Pfam" id="PF09084"/>
    </source>
</evidence>
<reference evidence="4" key="1">
    <citation type="submission" date="2017-05" db="EMBL/GenBank/DDBJ databases">
        <authorList>
            <person name="Macchi M."/>
            <person name="Festa S."/>
            <person name="Coppotelli B.M."/>
            <person name="Morelli I.S."/>
        </authorList>
    </citation>
    <scope>NUCLEOTIDE SEQUENCE [LARGE SCALE GENOMIC DNA]</scope>
    <source>
        <strain evidence="4">I</strain>
    </source>
</reference>
<feature type="domain" description="SsuA/THI5-like" evidence="2">
    <location>
        <begin position="86"/>
        <end position="260"/>
    </location>
</feature>
<dbReference type="PANTHER" id="PTHR30024">
    <property type="entry name" value="ALIPHATIC SULFONATES-BINDING PROTEIN-RELATED"/>
    <property type="match status" value="1"/>
</dbReference>
<dbReference type="SUPFAM" id="SSF53850">
    <property type="entry name" value="Periplasmic binding protein-like II"/>
    <property type="match status" value="1"/>
</dbReference>
<feature type="signal peptide" evidence="1">
    <location>
        <begin position="1"/>
        <end position="26"/>
    </location>
</feature>
<evidence type="ECO:0000256" key="1">
    <source>
        <dbReference type="SAM" id="SignalP"/>
    </source>
</evidence>